<gene>
    <name evidence="2" type="ORF">CYLTODRAFT_490246</name>
</gene>
<dbReference type="AlphaFoldDB" id="A0A0D7BBL9"/>
<feature type="region of interest" description="Disordered" evidence="1">
    <location>
        <begin position="43"/>
        <end position="67"/>
    </location>
</feature>
<dbReference type="EMBL" id="KN880514">
    <property type="protein sequence ID" value="KIY67922.1"/>
    <property type="molecule type" value="Genomic_DNA"/>
</dbReference>
<accession>A0A0D7BBL9</accession>
<feature type="compositionally biased region" description="Low complexity" evidence="1">
    <location>
        <begin position="43"/>
        <end position="62"/>
    </location>
</feature>
<protein>
    <submittedName>
        <fullName evidence="2">Uncharacterized protein</fullName>
    </submittedName>
</protein>
<dbReference type="Proteomes" id="UP000054007">
    <property type="component" value="Unassembled WGS sequence"/>
</dbReference>
<feature type="region of interest" description="Disordered" evidence="1">
    <location>
        <begin position="1"/>
        <end position="20"/>
    </location>
</feature>
<proteinExistence type="predicted"/>
<evidence type="ECO:0000256" key="1">
    <source>
        <dbReference type="SAM" id="MobiDB-lite"/>
    </source>
</evidence>
<sequence length="230" mass="25268">MSGHIQFMKETRQDTGATRQARHNLSFDDLFMLDSVARERSLSPLSVSSGSSSRPTSPSHNSDAQDYWPMSIHRQGSTNLDVHGDFIMDSPTPMQRRFRDLLPDNLHCNPWPVDSSKSTRTPEASHHALQDVVDQNSAPHSYGSSLTPMGAEPQRLEAYYAAQASNGPATATMPHQYNPFGFQFDAAATGAPHSCSGYTGMAHGRDSKSNMGMNRTMGPRKRAHSESESD</sequence>
<evidence type="ECO:0000313" key="3">
    <source>
        <dbReference type="Proteomes" id="UP000054007"/>
    </source>
</evidence>
<name>A0A0D7BBL9_9AGAR</name>
<organism evidence="2 3">
    <name type="scientific">Cylindrobasidium torrendii FP15055 ss-10</name>
    <dbReference type="NCBI Taxonomy" id="1314674"/>
    <lineage>
        <taxon>Eukaryota</taxon>
        <taxon>Fungi</taxon>
        <taxon>Dikarya</taxon>
        <taxon>Basidiomycota</taxon>
        <taxon>Agaricomycotina</taxon>
        <taxon>Agaricomycetes</taxon>
        <taxon>Agaricomycetidae</taxon>
        <taxon>Agaricales</taxon>
        <taxon>Marasmiineae</taxon>
        <taxon>Physalacriaceae</taxon>
        <taxon>Cylindrobasidium</taxon>
    </lineage>
</organism>
<keyword evidence="3" id="KW-1185">Reference proteome</keyword>
<evidence type="ECO:0000313" key="2">
    <source>
        <dbReference type="EMBL" id="KIY67922.1"/>
    </source>
</evidence>
<reference evidence="2 3" key="1">
    <citation type="journal article" date="2015" name="Fungal Genet. Biol.">
        <title>Evolution of novel wood decay mechanisms in Agaricales revealed by the genome sequences of Fistulina hepatica and Cylindrobasidium torrendii.</title>
        <authorList>
            <person name="Floudas D."/>
            <person name="Held B.W."/>
            <person name="Riley R."/>
            <person name="Nagy L.G."/>
            <person name="Koehler G."/>
            <person name="Ransdell A.S."/>
            <person name="Younus H."/>
            <person name="Chow J."/>
            <person name="Chiniquy J."/>
            <person name="Lipzen A."/>
            <person name="Tritt A."/>
            <person name="Sun H."/>
            <person name="Haridas S."/>
            <person name="LaButti K."/>
            <person name="Ohm R.A."/>
            <person name="Kues U."/>
            <person name="Blanchette R.A."/>
            <person name="Grigoriev I.V."/>
            <person name="Minto R.E."/>
            <person name="Hibbett D.S."/>
        </authorList>
    </citation>
    <scope>NUCLEOTIDE SEQUENCE [LARGE SCALE GENOMIC DNA]</scope>
    <source>
        <strain evidence="2 3">FP15055 ss-10</strain>
    </source>
</reference>
<feature type="region of interest" description="Disordered" evidence="1">
    <location>
        <begin position="206"/>
        <end position="230"/>
    </location>
</feature>